<accession>A0ABR2QXJ2</accession>
<organism evidence="1 2">
    <name type="scientific">Hibiscus sabdariffa</name>
    <name type="common">roselle</name>
    <dbReference type="NCBI Taxonomy" id="183260"/>
    <lineage>
        <taxon>Eukaryota</taxon>
        <taxon>Viridiplantae</taxon>
        <taxon>Streptophyta</taxon>
        <taxon>Embryophyta</taxon>
        <taxon>Tracheophyta</taxon>
        <taxon>Spermatophyta</taxon>
        <taxon>Magnoliopsida</taxon>
        <taxon>eudicotyledons</taxon>
        <taxon>Gunneridae</taxon>
        <taxon>Pentapetalae</taxon>
        <taxon>rosids</taxon>
        <taxon>malvids</taxon>
        <taxon>Malvales</taxon>
        <taxon>Malvaceae</taxon>
        <taxon>Malvoideae</taxon>
        <taxon>Hibiscus</taxon>
    </lineage>
</organism>
<dbReference type="Proteomes" id="UP001396334">
    <property type="component" value="Unassembled WGS sequence"/>
</dbReference>
<keyword evidence="2" id="KW-1185">Reference proteome</keyword>
<proteinExistence type="predicted"/>
<name>A0ABR2QXJ2_9ROSI</name>
<sequence length="73" mass="7914">MHMAALRVAEEAGYTLVADSDGRATSFRAVGQWGCRARVSAETRGAYNSIDNTTPSMMVFTKEERNNGSNQGL</sequence>
<dbReference type="EMBL" id="JBBPBN010000030">
    <property type="protein sequence ID" value="KAK9005182.1"/>
    <property type="molecule type" value="Genomic_DNA"/>
</dbReference>
<protein>
    <submittedName>
        <fullName evidence="1">Uncharacterized protein</fullName>
    </submittedName>
</protein>
<reference evidence="1 2" key="1">
    <citation type="journal article" date="2024" name="G3 (Bethesda)">
        <title>Genome assembly of Hibiscus sabdariffa L. provides insights into metabolisms of medicinal natural products.</title>
        <authorList>
            <person name="Kim T."/>
        </authorList>
    </citation>
    <scope>NUCLEOTIDE SEQUENCE [LARGE SCALE GENOMIC DNA]</scope>
    <source>
        <strain evidence="1">TK-2024</strain>
        <tissue evidence="1">Old leaves</tissue>
    </source>
</reference>
<evidence type="ECO:0000313" key="2">
    <source>
        <dbReference type="Proteomes" id="UP001396334"/>
    </source>
</evidence>
<evidence type="ECO:0000313" key="1">
    <source>
        <dbReference type="EMBL" id="KAK9005182.1"/>
    </source>
</evidence>
<gene>
    <name evidence="1" type="ORF">V6N11_042627</name>
</gene>
<comment type="caution">
    <text evidence="1">The sequence shown here is derived from an EMBL/GenBank/DDBJ whole genome shotgun (WGS) entry which is preliminary data.</text>
</comment>